<dbReference type="InterPro" id="IPR029068">
    <property type="entry name" value="Glyas_Bleomycin-R_OHBP_Dase"/>
</dbReference>
<gene>
    <name evidence="2" type="ORF">CETAM_01195</name>
</gene>
<keyword evidence="3" id="KW-1185">Reference proteome</keyword>
<dbReference type="Proteomes" id="UP000425178">
    <property type="component" value="Chromosome"/>
</dbReference>
<dbReference type="EMBL" id="CP046453">
    <property type="protein sequence ID" value="QGU03529.1"/>
    <property type="molecule type" value="Genomic_DNA"/>
</dbReference>
<dbReference type="InterPro" id="IPR004360">
    <property type="entry name" value="Glyas_Fos-R_dOase_dom"/>
</dbReference>
<proteinExistence type="predicted"/>
<dbReference type="PROSITE" id="PS51819">
    <property type="entry name" value="VOC"/>
    <property type="match status" value="2"/>
</dbReference>
<dbReference type="PANTHER" id="PTHR33993:SF14">
    <property type="entry name" value="GB|AAF24581.1"/>
    <property type="match status" value="1"/>
</dbReference>
<sequence>MSDIKHGDPVWMDLSTHDIDAAQTFYRELLGWEFASAGEDFGGYLIISSGGRQVGGAMSSLMGPEGPTGEPQSPTTWTVYLKADDIAATVKKAAAAGGTVLLAPMKVGSFGMMAVIADPAGAVVGLWQADEFHGLMRDAGPGTPPWFEVMTMDFDAAVEFYREVAGWETGESGEGVRYASTDAAGIGEANSLMPAGTPSFWRMYVEVADVDAGVEKLRELGGELLDGPVDSPFGRIATVADPQGASFQLISR</sequence>
<dbReference type="Gene3D" id="3.10.180.10">
    <property type="entry name" value="2,3-Dihydroxybiphenyl 1,2-Dioxygenase, domain 1"/>
    <property type="match status" value="2"/>
</dbReference>
<organism evidence="2 3">
    <name type="scientific">Corynebacterium comes</name>
    <dbReference type="NCBI Taxonomy" id="2675218"/>
    <lineage>
        <taxon>Bacteria</taxon>
        <taxon>Bacillati</taxon>
        <taxon>Actinomycetota</taxon>
        <taxon>Actinomycetes</taxon>
        <taxon>Mycobacteriales</taxon>
        <taxon>Corynebacteriaceae</taxon>
        <taxon>Corynebacterium</taxon>
    </lineage>
</organism>
<name>A0A6B8VKD4_9CORY</name>
<feature type="domain" description="VOC" evidence="1">
    <location>
        <begin position="8"/>
        <end position="129"/>
    </location>
</feature>
<feature type="domain" description="VOC" evidence="1">
    <location>
        <begin position="143"/>
        <end position="252"/>
    </location>
</feature>
<protein>
    <submittedName>
        <fullName evidence="2">27 kDa antigen Cfp30B</fullName>
    </submittedName>
</protein>
<evidence type="ECO:0000313" key="3">
    <source>
        <dbReference type="Proteomes" id="UP000425178"/>
    </source>
</evidence>
<dbReference type="Pfam" id="PF18029">
    <property type="entry name" value="Glyoxalase_6"/>
    <property type="match status" value="1"/>
</dbReference>
<dbReference type="SUPFAM" id="SSF54593">
    <property type="entry name" value="Glyoxalase/Bleomycin resistance protein/Dihydroxybiphenyl dioxygenase"/>
    <property type="match status" value="2"/>
</dbReference>
<dbReference type="InterPro" id="IPR052164">
    <property type="entry name" value="Anthracycline_SecMetBiosynth"/>
</dbReference>
<dbReference type="PANTHER" id="PTHR33993">
    <property type="entry name" value="GLYOXALASE-RELATED"/>
    <property type="match status" value="1"/>
</dbReference>
<dbReference type="CDD" id="cd07247">
    <property type="entry name" value="SgaA_N_like"/>
    <property type="match status" value="2"/>
</dbReference>
<evidence type="ECO:0000313" key="2">
    <source>
        <dbReference type="EMBL" id="QGU03529.1"/>
    </source>
</evidence>
<dbReference type="KEGG" id="ccoe:CETAM_01195"/>
<dbReference type="RefSeq" id="WP_197085773.1">
    <property type="nucleotide sequence ID" value="NZ_CP046453.1"/>
</dbReference>
<dbReference type="InterPro" id="IPR041581">
    <property type="entry name" value="Glyoxalase_6"/>
</dbReference>
<dbReference type="AlphaFoldDB" id="A0A6B8VKD4"/>
<evidence type="ECO:0000259" key="1">
    <source>
        <dbReference type="PROSITE" id="PS51819"/>
    </source>
</evidence>
<reference evidence="2 3" key="1">
    <citation type="journal article" date="2021" name="Int. J. Syst. Evol. Microbiol.">
        <title>Classification of three corynebacterial strains isolated from a small paddock in North Rhine-Westphalia: proposal of &lt;i&gt;Corynebacterium kalinowskii&lt;/i&gt; sp. nov., &lt;i&gt;Corynebacterium comes&lt;/i&gt; sp. nov. and &lt;i&gt;Corynebacterium occultum&lt;/i&gt; sp. nov.</title>
        <authorList>
            <person name="Schaffert L."/>
            <person name="Ruwe M."/>
            <person name="Milse J."/>
            <person name="Hanuschka K."/>
            <person name="Ortseifen V."/>
            <person name="Droste J."/>
            <person name="Brandt D."/>
            <person name="Schl L."/>
            <person name="Kutter Y."/>
            <person name="Vinke S."/>
            <person name="Vieh P."/>
            <person name="Jacob L."/>
            <person name="L N.C."/>
            <person name="Schulte-Berndt E."/>
            <person name="Hain C."/>
            <person name="Linder M."/>
            <person name="Schmidt P."/>
            <person name="Wollenschl L."/>
            <person name="Luttermann T."/>
            <person name="Thieme E."/>
            <person name="Hassa J."/>
            <person name="Haak M."/>
            <person name="Wittchen M."/>
            <person name="Mentz A."/>
            <person name="Persicke M."/>
            <person name="Busche T."/>
            <person name="R C."/>
        </authorList>
    </citation>
    <scope>NUCLEOTIDE SEQUENCE [LARGE SCALE GENOMIC DNA]</scope>
    <source>
        <strain evidence="2 3">2019</strain>
    </source>
</reference>
<dbReference type="InterPro" id="IPR037523">
    <property type="entry name" value="VOC_core"/>
</dbReference>
<dbReference type="Pfam" id="PF00903">
    <property type="entry name" value="Glyoxalase"/>
    <property type="match status" value="1"/>
</dbReference>
<accession>A0A6B8VKD4</accession>